<dbReference type="Pfam" id="PF02482">
    <property type="entry name" value="Ribosomal_S30AE"/>
    <property type="match status" value="1"/>
</dbReference>
<dbReference type="InterPro" id="IPR036567">
    <property type="entry name" value="RHF-like"/>
</dbReference>
<organism evidence="3">
    <name type="scientific">Pyramimonas obovata</name>
    <dbReference type="NCBI Taxonomy" id="1411642"/>
    <lineage>
        <taxon>Eukaryota</taxon>
        <taxon>Viridiplantae</taxon>
        <taxon>Chlorophyta</taxon>
        <taxon>Pyramimonadophyceae</taxon>
        <taxon>Pyramimonadales</taxon>
        <taxon>Pyramimonadaceae</taxon>
        <taxon>Pyramimonas</taxon>
        <taxon>Pyramimonas incertae sedis</taxon>
    </lineage>
</organism>
<dbReference type="Gene3D" id="3.30.505.50">
    <property type="entry name" value="Sigma 54 modulation/S30EA ribosomal protein, C-terminal domain"/>
    <property type="match status" value="1"/>
</dbReference>
<sequence length="267" mass="28510">MAFCLATTNALVAPRCAGLAAPRTPAARLSVPIRKLAFTESSAVFGDLRMQTTSARARAAAVRTGVVASLSTASVKVGTQGKNVEVTDAIKAHAEEKLGHAMKPFEESAGIRDVDVMFSTRGGQDSLGPKQQTVEVTVFTRQAGVFRVEESESNLYASIDKAADKLTRKLRKTKEKKGQKKGHSSAKELADAGVLEESVMGGVAKLPDEAVIPKYVDFKTMSVDDAIAALKLDKDHDFYPFINSGTGVMNIVYKQGGGFGNMIPRDD</sequence>
<dbReference type="Pfam" id="PF16321">
    <property type="entry name" value="Ribosom_S30AE_C"/>
    <property type="match status" value="1"/>
</dbReference>
<dbReference type="GO" id="GO:0022627">
    <property type="term" value="C:cytosolic small ribosomal subunit"/>
    <property type="evidence" value="ECO:0007669"/>
    <property type="project" value="TreeGrafter"/>
</dbReference>
<evidence type="ECO:0000259" key="2">
    <source>
        <dbReference type="Pfam" id="PF16321"/>
    </source>
</evidence>
<dbReference type="Gene3D" id="3.30.160.100">
    <property type="entry name" value="Ribosome hibernation promotion factor-like"/>
    <property type="match status" value="1"/>
</dbReference>
<accession>A0A7S0R5Q6</accession>
<dbReference type="PANTHER" id="PTHR33231">
    <property type="entry name" value="30S RIBOSOMAL PROTEIN"/>
    <property type="match status" value="1"/>
</dbReference>
<dbReference type="InterPro" id="IPR003489">
    <property type="entry name" value="RHF/RaiA"/>
</dbReference>
<dbReference type="NCBIfam" id="TIGR00741">
    <property type="entry name" value="yfiA"/>
    <property type="match status" value="1"/>
</dbReference>
<dbReference type="InterPro" id="IPR050574">
    <property type="entry name" value="HPF/YfiA_ribosome-assoc"/>
</dbReference>
<proteinExistence type="predicted"/>
<keyword evidence="1" id="KW-0810">Translation regulation</keyword>
<dbReference type="AlphaFoldDB" id="A0A7S0R5Q6"/>
<dbReference type="GO" id="GO:0043024">
    <property type="term" value="F:ribosomal small subunit binding"/>
    <property type="evidence" value="ECO:0007669"/>
    <property type="project" value="TreeGrafter"/>
</dbReference>
<dbReference type="PANTHER" id="PTHR33231:SF1">
    <property type="entry name" value="30S RIBOSOMAL PROTEIN"/>
    <property type="match status" value="1"/>
</dbReference>
<dbReference type="GO" id="GO:0045900">
    <property type="term" value="P:negative regulation of translational elongation"/>
    <property type="evidence" value="ECO:0007669"/>
    <property type="project" value="TreeGrafter"/>
</dbReference>
<dbReference type="InterPro" id="IPR038416">
    <property type="entry name" value="Ribosom_S30AE_C_sf"/>
</dbReference>
<name>A0A7S0R5Q6_9CHLO</name>
<protein>
    <recommendedName>
        <fullName evidence="2">Sigma 54 modulation/S30EA ribosomal protein C-terminal domain-containing protein</fullName>
    </recommendedName>
</protein>
<dbReference type="InterPro" id="IPR032528">
    <property type="entry name" value="Ribosom_S30AE_C"/>
</dbReference>
<dbReference type="SUPFAM" id="SSF69754">
    <property type="entry name" value="Ribosome binding protein Y (YfiA homologue)"/>
    <property type="match status" value="1"/>
</dbReference>
<dbReference type="EMBL" id="HBFA01018007">
    <property type="protein sequence ID" value="CAD8667661.1"/>
    <property type="molecule type" value="Transcribed_RNA"/>
</dbReference>
<evidence type="ECO:0000256" key="1">
    <source>
        <dbReference type="ARBA" id="ARBA00022845"/>
    </source>
</evidence>
<gene>
    <name evidence="3" type="ORF">POBO1169_LOCUS9163</name>
</gene>
<evidence type="ECO:0000313" key="3">
    <source>
        <dbReference type="EMBL" id="CAD8667661.1"/>
    </source>
</evidence>
<dbReference type="CDD" id="cd00552">
    <property type="entry name" value="RaiA"/>
    <property type="match status" value="1"/>
</dbReference>
<reference evidence="3" key="1">
    <citation type="submission" date="2021-01" db="EMBL/GenBank/DDBJ databases">
        <authorList>
            <person name="Corre E."/>
            <person name="Pelletier E."/>
            <person name="Niang G."/>
            <person name="Scheremetjew M."/>
            <person name="Finn R."/>
            <person name="Kale V."/>
            <person name="Holt S."/>
            <person name="Cochrane G."/>
            <person name="Meng A."/>
            <person name="Brown T."/>
            <person name="Cohen L."/>
        </authorList>
    </citation>
    <scope>NUCLEOTIDE SEQUENCE</scope>
    <source>
        <strain evidence="3">CCMP722</strain>
    </source>
</reference>
<feature type="domain" description="Sigma 54 modulation/S30EA ribosomal protein C-terminal" evidence="2">
    <location>
        <begin position="211"/>
        <end position="259"/>
    </location>
</feature>